<reference evidence="11 13" key="1">
    <citation type="submission" date="2015-10" db="EMBL/GenBank/DDBJ databases">
        <title>Complete genome sequence of hyperthermophilic archaeon Pyrodictium delaneyi Su06.</title>
        <authorList>
            <person name="Jung J.-H."/>
            <person name="Lin J."/>
            <person name="Holden J.F."/>
            <person name="Park C.-S."/>
        </authorList>
    </citation>
    <scope>NUCLEOTIDE SEQUENCE [LARGE SCALE GENOMIC DNA]</scope>
    <source>
        <strain evidence="11 13">Su06</strain>
    </source>
</reference>
<dbReference type="Proteomes" id="UP000058613">
    <property type="component" value="Chromosome"/>
</dbReference>
<evidence type="ECO:0000256" key="6">
    <source>
        <dbReference type="ARBA" id="ARBA00022490"/>
    </source>
</evidence>
<dbReference type="Gene3D" id="3.30.1330.30">
    <property type="match status" value="1"/>
</dbReference>
<dbReference type="InterPro" id="IPR004403">
    <property type="entry name" value="Peptide_chain-rel_eRF1/aRF1"/>
</dbReference>
<comment type="subcellular location">
    <subcellularLocation>
        <location evidence="2 9">Cytoplasm</location>
    </subcellularLocation>
</comment>
<keyword evidence="14" id="KW-1185">Reference proteome</keyword>
<dbReference type="SMART" id="SM01194">
    <property type="entry name" value="eRF1_1"/>
    <property type="match status" value="1"/>
</dbReference>
<dbReference type="Pfam" id="PF03463">
    <property type="entry name" value="eRF1_1"/>
    <property type="match status" value="1"/>
</dbReference>
<dbReference type="GO" id="GO:0016149">
    <property type="term" value="F:translation release factor activity, codon specific"/>
    <property type="evidence" value="ECO:0007669"/>
    <property type="project" value="UniProtKB-UniRule"/>
</dbReference>
<dbReference type="NCBIfam" id="TIGR03676">
    <property type="entry name" value="aRF1_eRF1"/>
    <property type="match status" value="1"/>
</dbReference>
<evidence type="ECO:0000256" key="8">
    <source>
        <dbReference type="ARBA" id="ARBA00031168"/>
    </source>
</evidence>
<comment type="similarity">
    <text evidence="3 9">Belongs to the eukaryotic release factor 1 family.</text>
</comment>
<evidence type="ECO:0000313" key="14">
    <source>
        <dbReference type="Proteomes" id="UP000196694"/>
    </source>
</evidence>
<evidence type="ECO:0000256" key="5">
    <source>
        <dbReference type="ARBA" id="ARBA00019723"/>
    </source>
</evidence>
<evidence type="ECO:0000256" key="1">
    <source>
        <dbReference type="ARBA" id="ARBA00002832"/>
    </source>
</evidence>
<dbReference type="InterPro" id="IPR029064">
    <property type="entry name" value="Ribosomal_eL30-like_sf"/>
</dbReference>
<protein>
    <recommendedName>
        <fullName evidence="5 9">Peptide chain release factor subunit 1</fullName>
    </recommendedName>
    <alternativeName>
        <fullName evidence="8 9">Translation termination factor aRF1</fullName>
    </alternativeName>
</protein>
<comment type="function">
    <text evidence="1 9">Directs the termination of nascent peptide synthesis (translation) in response to the termination codons UAA, UAG and UGA.</text>
</comment>
<proteinExistence type="inferred from homology"/>
<keyword evidence="7 9" id="KW-0648">Protein biosynthesis</keyword>
<evidence type="ECO:0000313" key="12">
    <source>
        <dbReference type="EMBL" id="OWJ55746.1"/>
    </source>
</evidence>
<dbReference type="SUPFAM" id="SSF55315">
    <property type="entry name" value="L30e-like"/>
    <property type="match status" value="1"/>
</dbReference>
<dbReference type="KEGG" id="pdl:Pyrde_1105"/>
<dbReference type="Pfam" id="PF03465">
    <property type="entry name" value="eRF1_3"/>
    <property type="match status" value="1"/>
</dbReference>
<dbReference type="AlphaFoldDB" id="A0A0N7JD43"/>
<organism evidence="11 13">
    <name type="scientific">Pyrodictium delaneyi</name>
    <dbReference type="NCBI Taxonomy" id="1273541"/>
    <lineage>
        <taxon>Archaea</taxon>
        <taxon>Thermoproteota</taxon>
        <taxon>Thermoprotei</taxon>
        <taxon>Desulfurococcales</taxon>
        <taxon>Pyrodictiaceae</taxon>
        <taxon>Pyrodictium</taxon>
    </lineage>
</organism>
<dbReference type="Pfam" id="PF03464">
    <property type="entry name" value="eRF1_2"/>
    <property type="match status" value="1"/>
</dbReference>
<dbReference type="GeneID" id="26099442"/>
<evidence type="ECO:0000313" key="13">
    <source>
        <dbReference type="Proteomes" id="UP000058613"/>
    </source>
</evidence>
<feature type="domain" description="eRF1/Pelota-like N-terminal" evidence="10">
    <location>
        <begin position="5"/>
        <end position="135"/>
    </location>
</feature>
<comment type="subunit">
    <text evidence="4 9">Heterodimer of two subunits, one of which binds GTP.</text>
</comment>
<dbReference type="RefSeq" id="WP_055410794.1">
    <property type="nucleotide sequence ID" value="NZ_CP013011.1"/>
</dbReference>
<reference evidence="12 14" key="2">
    <citation type="submission" date="2017-05" db="EMBL/GenBank/DDBJ databases">
        <title>The draft genome of the hyperthermophilic archaeon 'Pyrodictium delaneyi strain Hulk', an iron and nitrate reducer, reveals the capacity for sulfate reduction.</title>
        <authorList>
            <person name="Demey L.M."/>
            <person name="Miller C."/>
            <person name="Manzella M."/>
            <person name="Reguera G."/>
            <person name="Kashefi K."/>
        </authorList>
    </citation>
    <scope>NUCLEOTIDE SEQUENCE [LARGE SCALE GENOMIC DNA]</scope>
    <source>
        <strain evidence="12 14">Hulk</strain>
    </source>
</reference>
<name>A0A0N7JD43_9CREN</name>
<dbReference type="InterPro" id="IPR042226">
    <property type="entry name" value="eFR1_2_sf"/>
</dbReference>
<accession>A0A0N7JD43</accession>
<dbReference type="InterPro" id="IPR020918">
    <property type="entry name" value="Peptide_chain-rel_aRF1"/>
</dbReference>
<dbReference type="PATRIC" id="fig|1273541.4.peg.1186"/>
<dbReference type="GO" id="GO:0005737">
    <property type="term" value="C:cytoplasm"/>
    <property type="evidence" value="ECO:0007669"/>
    <property type="project" value="UniProtKB-SubCell"/>
</dbReference>
<evidence type="ECO:0000256" key="9">
    <source>
        <dbReference type="HAMAP-Rule" id="MF_00424"/>
    </source>
</evidence>
<evidence type="ECO:0000256" key="7">
    <source>
        <dbReference type="ARBA" id="ARBA00022917"/>
    </source>
</evidence>
<dbReference type="InterPro" id="IPR005140">
    <property type="entry name" value="eRF1_Pelota-like_N"/>
</dbReference>
<dbReference type="EMBL" id="NCQP01000001">
    <property type="protein sequence ID" value="OWJ55746.1"/>
    <property type="molecule type" value="Genomic_DNA"/>
</dbReference>
<evidence type="ECO:0000256" key="3">
    <source>
        <dbReference type="ARBA" id="ARBA00005326"/>
    </source>
</evidence>
<dbReference type="InterPro" id="IPR024049">
    <property type="entry name" value="eRF1_1_sf"/>
</dbReference>
<dbReference type="InterPro" id="IPR005142">
    <property type="entry name" value="eRF1_3"/>
</dbReference>
<dbReference type="OrthoDB" id="1011at2157"/>
<dbReference type="PANTHER" id="PTHR10113">
    <property type="entry name" value="PEPTIDE CHAIN RELEASE FACTOR SUBUNIT 1"/>
    <property type="match status" value="1"/>
</dbReference>
<dbReference type="STRING" id="1273541.Pyrde_1105"/>
<dbReference type="EMBL" id="CP013011">
    <property type="protein sequence ID" value="ALL01153.1"/>
    <property type="molecule type" value="Genomic_DNA"/>
</dbReference>
<gene>
    <name evidence="9" type="primary">prf1</name>
    <name evidence="12" type="ORF">Pdsh_00115</name>
    <name evidence="11" type="ORF">Pyrde_1105</name>
</gene>
<dbReference type="InterPro" id="IPR005141">
    <property type="entry name" value="eRF1_2"/>
</dbReference>
<sequence>MQDAQKLTVDKRMLKQIIKELKKWKAPATVLLSLYIPPGRPISDVASLLRTEYSITDNIKLKRTRDAVQRALSAAMDRLSRIQKLPPNGLVLFCGEDMETRDFICLMFSPPEPVPVFFYRTDKWFHTEFLEEMVEHEETFGLVIVERDQATIGLLKGSRIQVLEEMEGYVPGKHHKGGQSQRRFDRQIEQFVKGFYREVAEAMNKHFLPLIQKNVLKAIIIGGPGYAKQDFLEEAKDFLDYRVRQKIAKETIDVAYQGEAGLRELVIKASDVITKNKYAELVKAIEEFKLHLAKDDGLAVYGDKMVKQALQMGALKFIILDENRDDADALADEAKKYSTQVYFLSGDIPEAEWIRKTFKGLVGVLRFRLT</sequence>
<dbReference type="HAMAP" id="MF_00424">
    <property type="entry name" value="Rel_fact_arch_1"/>
    <property type="match status" value="1"/>
</dbReference>
<keyword evidence="6 9" id="KW-0963">Cytoplasm</keyword>
<dbReference type="SUPFAM" id="SSF55481">
    <property type="entry name" value="N-terminal domain of eukaryotic peptide chain release factor subunit 1, ERF1"/>
    <property type="match status" value="1"/>
</dbReference>
<evidence type="ECO:0000313" key="11">
    <source>
        <dbReference type="EMBL" id="ALL01153.1"/>
    </source>
</evidence>
<dbReference type="Gene3D" id="3.30.960.10">
    <property type="entry name" value="eRF1 domain 1"/>
    <property type="match status" value="1"/>
</dbReference>
<dbReference type="Proteomes" id="UP000196694">
    <property type="component" value="Unassembled WGS sequence"/>
</dbReference>
<evidence type="ECO:0000256" key="2">
    <source>
        <dbReference type="ARBA" id="ARBA00004496"/>
    </source>
</evidence>
<evidence type="ECO:0000259" key="10">
    <source>
        <dbReference type="SMART" id="SM01194"/>
    </source>
</evidence>
<dbReference type="SUPFAM" id="SSF53137">
    <property type="entry name" value="Translational machinery components"/>
    <property type="match status" value="1"/>
</dbReference>
<dbReference type="Gene3D" id="3.30.420.60">
    <property type="entry name" value="eRF1 domain 2"/>
    <property type="match status" value="1"/>
</dbReference>
<evidence type="ECO:0000256" key="4">
    <source>
        <dbReference type="ARBA" id="ARBA00011520"/>
    </source>
</evidence>